<accession>A0A511ZAE6</accession>
<evidence type="ECO:0008006" key="4">
    <source>
        <dbReference type="Google" id="ProtNLM"/>
    </source>
</evidence>
<gene>
    <name evidence="2" type="ORF">SLU01_27470</name>
</gene>
<feature type="transmembrane region" description="Helical" evidence="1">
    <location>
        <begin position="12"/>
        <end position="33"/>
    </location>
</feature>
<dbReference type="OrthoDB" id="2437535at2"/>
<dbReference type="EMBL" id="BJYL01000037">
    <property type="protein sequence ID" value="GEN84435.1"/>
    <property type="molecule type" value="Genomic_DNA"/>
</dbReference>
<feature type="transmembrane region" description="Helical" evidence="1">
    <location>
        <begin position="80"/>
        <end position="97"/>
    </location>
</feature>
<feature type="transmembrane region" description="Helical" evidence="1">
    <location>
        <begin position="53"/>
        <end position="73"/>
    </location>
</feature>
<protein>
    <recommendedName>
        <fullName evidence="4">DUF5673 domain-containing protein</fullName>
    </recommendedName>
</protein>
<evidence type="ECO:0000313" key="2">
    <source>
        <dbReference type="EMBL" id="GEN84435.1"/>
    </source>
</evidence>
<keyword evidence="1" id="KW-1133">Transmembrane helix</keyword>
<sequence>MYKNYEARHIFMAIAIGILVISPFLLLPLPTFIATNMHGTEGWVVFVPGKAYLLYALGFLFLFVSSLVLFILNLSKVAKISSVIAVLISVAFFMSAVQKYTVLADDSITFRESIWTDRHTYAWNEVDNVKFNLAAKGFPVYEFQFKDGAEMTLPENGHIRIMRTVIERKLKEYDVEISKKYY</sequence>
<organism evidence="2 3">
    <name type="scientific">Sporosarcina luteola</name>
    <dbReference type="NCBI Taxonomy" id="582850"/>
    <lineage>
        <taxon>Bacteria</taxon>
        <taxon>Bacillati</taxon>
        <taxon>Bacillota</taxon>
        <taxon>Bacilli</taxon>
        <taxon>Bacillales</taxon>
        <taxon>Caryophanaceae</taxon>
        <taxon>Sporosarcina</taxon>
    </lineage>
</organism>
<evidence type="ECO:0000256" key="1">
    <source>
        <dbReference type="SAM" id="Phobius"/>
    </source>
</evidence>
<name>A0A511ZAE6_9BACL</name>
<keyword evidence="1" id="KW-0472">Membrane</keyword>
<reference evidence="2 3" key="1">
    <citation type="submission" date="2019-07" db="EMBL/GenBank/DDBJ databases">
        <title>Whole genome shotgun sequence of Sporosarcina luteola NBRC 105378.</title>
        <authorList>
            <person name="Hosoyama A."/>
            <person name="Uohara A."/>
            <person name="Ohji S."/>
            <person name="Ichikawa N."/>
        </authorList>
    </citation>
    <scope>NUCLEOTIDE SEQUENCE [LARGE SCALE GENOMIC DNA]</scope>
    <source>
        <strain evidence="2 3">NBRC 105378</strain>
    </source>
</reference>
<keyword evidence="1" id="KW-0812">Transmembrane</keyword>
<comment type="caution">
    <text evidence="2">The sequence shown here is derived from an EMBL/GenBank/DDBJ whole genome shotgun (WGS) entry which is preliminary data.</text>
</comment>
<evidence type="ECO:0000313" key="3">
    <source>
        <dbReference type="Proteomes" id="UP000321901"/>
    </source>
</evidence>
<dbReference type="AlphaFoldDB" id="A0A511ZAE6"/>
<dbReference type="Proteomes" id="UP000321901">
    <property type="component" value="Unassembled WGS sequence"/>
</dbReference>
<keyword evidence="3" id="KW-1185">Reference proteome</keyword>
<proteinExistence type="predicted"/>
<dbReference type="RefSeq" id="WP_147059286.1">
    <property type="nucleotide sequence ID" value="NZ_BJYL01000037.1"/>
</dbReference>